<dbReference type="Pfam" id="PF13515">
    <property type="entry name" value="FUSC_2"/>
    <property type="match status" value="1"/>
</dbReference>
<feature type="transmembrane region" description="Helical" evidence="5">
    <location>
        <begin position="9"/>
        <end position="27"/>
    </location>
</feature>
<protein>
    <recommendedName>
        <fullName evidence="6">Integral membrane bound transporter domain-containing protein</fullName>
    </recommendedName>
</protein>
<name>A0A7W3JUG9_9MICO</name>
<comment type="subcellular location">
    <subcellularLocation>
        <location evidence="1">Membrane</location>
        <topology evidence="1">Multi-pass membrane protein</topology>
    </subcellularLocation>
</comment>
<evidence type="ECO:0000256" key="2">
    <source>
        <dbReference type="ARBA" id="ARBA00022692"/>
    </source>
</evidence>
<keyword evidence="2 5" id="KW-0812">Transmembrane</keyword>
<evidence type="ECO:0000256" key="3">
    <source>
        <dbReference type="ARBA" id="ARBA00022989"/>
    </source>
</evidence>
<accession>A0A7W3JUG9</accession>
<feature type="transmembrane region" description="Helical" evidence="5">
    <location>
        <begin position="162"/>
        <end position="182"/>
    </location>
</feature>
<evidence type="ECO:0000256" key="4">
    <source>
        <dbReference type="ARBA" id="ARBA00023136"/>
    </source>
</evidence>
<feature type="transmembrane region" description="Helical" evidence="5">
    <location>
        <begin position="102"/>
        <end position="120"/>
    </location>
</feature>
<evidence type="ECO:0000259" key="6">
    <source>
        <dbReference type="Pfam" id="PF13515"/>
    </source>
</evidence>
<dbReference type="GO" id="GO:0016020">
    <property type="term" value="C:membrane"/>
    <property type="evidence" value="ECO:0007669"/>
    <property type="project" value="UniProtKB-SubCell"/>
</dbReference>
<dbReference type="EMBL" id="JACGWU010000005">
    <property type="protein sequence ID" value="MBA8829483.1"/>
    <property type="molecule type" value="Genomic_DNA"/>
</dbReference>
<dbReference type="RefSeq" id="WP_182484921.1">
    <property type="nucleotide sequence ID" value="NZ_JACGWU010000005.1"/>
</dbReference>
<feature type="transmembrane region" description="Helical" evidence="5">
    <location>
        <begin position="126"/>
        <end position="150"/>
    </location>
</feature>
<dbReference type="AlphaFoldDB" id="A0A7W3JUG9"/>
<keyword evidence="4 5" id="KW-0472">Membrane</keyword>
<sequence length="235" mass="23950">MPPTPAPKLAGLIVILVATMIPGILLTMFGLPAAGSAASLGAIGGAIAIVSTTRRNAAWAALAMGAAVFLAASTASELFLAVASFVLIGAVTGLLNFRGLSAAFLFVPICAGFALTQPSVLTQNVFINGLFIGAVTAGAAVLPTLLLGLTSFLTLQFALNHLGAWLILTIAVIVQPSLQATWAKGLHRAGGTLLGFFIAVGVAGSIPLPGLFFAIGNLRWRDDLSRRARVGTSFL</sequence>
<evidence type="ECO:0000313" key="8">
    <source>
        <dbReference type="Proteomes" id="UP000524237"/>
    </source>
</evidence>
<gene>
    <name evidence="7" type="ORF">FB555_001592</name>
</gene>
<evidence type="ECO:0000256" key="1">
    <source>
        <dbReference type="ARBA" id="ARBA00004141"/>
    </source>
</evidence>
<dbReference type="InterPro" id="IPR049453">
    <property type="entry name" value="Memb_transporter_dom"/>
</dbReference>
<keyword evidence="3 5" id="KW-1133">Transmembrane helix</keyword>
<reference evidence="7 8" key="1">
    <citation type="submission" date="2020-07" db="EMBL/GenBank/DDBJ databases">
        <title>Sequencing the genomes of 1000 actinobacteria strains.</title>
        <authorList>
            <person name="Klenk H.-P."/>
        </authorList>
    </citation>
    <scope>NUCLEOTIDE SEQUENCE [LARGE SCALE GENOMIC DNA]</scope>
    <source>
        <strain evidence="7 8">DSM 23737</strain>
    </source>
</reference>
<feature type="transmembrane region" description="Helical" evidence="5">
    <location>
        <begin position="194"/>
        <end position="218"/>
    </location>
</feature>
<organism evidence="7 8">
    <name type="scientific">Alpinimonas psychrophila</name>
    <dbReference type="NCBI Taxonomy" id="748908"/>
    <lineage>
        <taxon>Bacteria</taxon>
        <taxon>Bacillati</taxon>
        <taxon>Actinomycetota</taxon>
        <taxon>Actinomycetes</taxon>
        <taxon>Micrococcales</taxon>
        <taxon>Microbacteriaceae</taxon>
        <taxon>Alpinimonas</taxon>
    </lineage>
</organism>
<evidence type="ECO:0000256" key="5">
    <source>
        <dbReference type="SAM" id="Phobius"/>
    </source>
</evidence>
<dbReference type="Proteomes" id="UP000524237">
    <property type="component" value="Unassembled WGS sequence"/>
</dbReference>
<feature type="domain" description="Integral membrane bound transporter" evidence="6">
    <location>
        <begin position="161"/>
        <end position="209"/>
    </location>
</feature>
<keyword evidence="8" id="KW-1185">Reference proteome</keyword>
<evidence type="ECO:0000313" key="7">
    <source>
        <dbReference type="EMBL" id="MBA8829483.1"/>
    </source>
</evidence>
<proteinExistence type="predicted"/>
<comment type="caution">
    <text evidence="7">The sequence shown here is derived from an EMBL/GenBank/DDBJ whole genome shotgun (WGS) entry which is preliminary data.</text>
</comment>